<name>A0A6J8AAM9_MYTCO</name>
<dbReference type="Proteomes" id="UP000507470">
    <property type="component" value="Unassembled WGS sequence"/>
</dbReference>
<evidence type="ECO:0000313" key="2">
    <source>
        <dbReference type="Proteomes" id="UP000507470"/>
    </source>
</evidence>
<dbReference type="AlphaFoldDB" id="A0A6J8AAM9"/>
<organism evidence="1 2">
    <name type="scientific">Mytilus coruscus</name>
    <name type="common">Sea mussel</name>
    <dbReference type="NCBI Taxonomy" id="42192"/>
    <lineage>
        <taxon>Eukaryota</taxon>
        <taxon>Metazoa</taxon>
        <taxon>Spiralia</taxon>
        <taxon>Lophotrochozoa</taxon>
        <taxon>Mollusca</taxon>
        <taxon>Bivalvia</taxon>
        <taxon>Autobranchia</taxon>
        <taxon>Pteriomorphia</taxon>
        <taxon>Mytilida</taxon>
        <taxon>Mytiloidea</taxon>
        <taxon>Mytilidae</taxon>
        <taxon>Mytilinae</taxon>
        <taxon>Mytilus</taxon>
    </lineage>
</organism>
<keyword evidence="2" id="KW-1185">Reference proteome</keyword>
<dbReference type="OrthoDB" id="6112914at2759"/>
<protein>
    <recommendedName>
        <fullName evidence="3">Mab-21-like HhH/H2TH-like domain-containing protein</fullName>
    </recommendedName>
</protein>
<sequence>MSTDKRLSVNYYKYLCQKIGSEEDVKVRRLAYVISDIGTKFCITSGSKGEGLNLRGSDFDIMMVAYKFKVYESERNYREVIFHDNKIPLIMDTDNTPPCFTLLRLLNNIDEQRTDLKQIVENDSQGSLLSNELYKMYYMNLTLSSPNSFLRKIHGPCLSDKKDIFDIAYCLKCDQWTSQAQPWIYRPRTTWPPVDIISKITSCETLNDYKGLTKEVDLMKGNFRIILETLELHILFKYHSLLYNLIHHSKTVHSRDIFMLYLPRAHQCLPQKSQNQLRSNNKWNYYKYRRDLSNLLIGTQSDALSGWLILASFFYVHKNYLISLDIIYYALSKCTDDKEPYPIKDIQLNQNQKSVLNFMNQEKIYIAMKLITVRSVKFSSRSSLVPQELQLMNQQFLKSRNSIISVCSPVAFAHCLRMLCYRHLPVHDITSCFQTSQTLTMLIRNYLSKKLNRKDIDDSILFSYENILFFPRQLL</sequence>
<evidence type="ECO:0000313" key="1">
    <source>
        <dbReference type="EMBL" id="CAC5363990.1"/>
    </source>
</evidence>
<accession>A0A6J8AAM9</accession>
<dbReference type="EMBL" id="CACVKT020000930">
    <property type="protein sequence ID" value="CAC5363990.1"/>
    <property type="molecule type" value="Genomic_DNA"/>
</dbReference>
<proteinExistence type="predicted"/>
<evidence type="ECO:0008006" key="3">
    <source>
        <dbReference type="Google" id="ProtNLM"/>
    </source>
</evidence>
<gene>
    <name evidence="1" type="ORF">MCOR_5194</name>
</gene>
<reference evidence="1 2" key="1">
    <citation type="submission" date="2020-06" db="EMBL/GenBank/DDBJ databases">
        <authorList>
            <person name="Li R."/>
            <person name="Bekaert M."/>
        </authorList>
    </citation>
    <scope>NUCLEOTIDE SEQUENCE [LARGE SCALE GENOMIC DNA]</scope>
    <source>
        <strain evidence="2">wild</strain>
    </source>
</reference>